<feature type="transmembrane region" description="Helical" evidence="1">
    <location>
        <begin position="37"/>
        <end position="56"/>
    </location>
</feature>
<dbReference type="GO" id="GO:0005886">
    <property type="term" value="C:plasma membrane"/>
    <property type="evidence" value="ECO:0007669"/>
    <property type="project" value="UniProtKB-SubCell"/>
</dbReference>
<dbReference type="HAMAP" id="MF_02062">
    <property type="entry name" value="GltS"/>
    <property type="match status" value="1"/>
</dbReference>
<evidence type="ECO:0000256" key="1">
    <source>
        <dbReference type="HAMAP-Rule" id="MF_02062"/>
    </source>
</evidence>
<evidence type="ECO:0000313" key="3">
    <source>
        <dbReference type="EMBL" id="EON90119.1"/>
    </source>
</evidence>
<feature type="transmembrane region" description="Helical" evidence="1">
    <location>
        <begin position="269"/>
        <end position="293"/>
    </location>
</feature>
<keyword evidence="1" id="KW-0915">Sodium</keyword>
<sequence length="397" mass="42593">MHVISLSMITTLMTAVLVLLVGRYFEKRVSLFSKYFIPAPVIGGVIFSFITLFGHMTDLFVFTFDDSIRQLFMVAFFTTIGFSASLKMLKRGGIQVVFFLLVALVLAVLQNLLGVGLASAFGLNPLIGVAAGSVALTGGHGTAGAFGPLLESAGAEGATAVAITAATFGLISGCVIGGPVSKLLLLKHAESRYDDQHETEENIELKEDRNHIYERSAFDTILKVIIVMGVGSILADVLNVLGLVLPVYIGPMIVAAITRNVMDKMGKKVNTYVIDSIGNISLSLFLSMALMGLRLWDISVLALPLVVILLAQTLLMALYSYFVTYNCMGRDYDAVVLATGHCGFGMGGTPNAMANMEAFTESNGPSQKAFFVLPLVGALFIDFANASLITLFIYFFK</sequence>
<dbReference type="Pfam" id="PF03616">
    <property type="entry name" value="Glt_symporter"/>
    <property type="match status" value="1"/>
</dbReference>
<reference evidence="3 4" key="1">
    <citation type="journal article" date="2013" name="Genome Announc.">
        <title>Genome Sequence of Plesiomonas shigelloides Strain 302-73 (Serotype O1).</title>
        <authorList>
            <person name="Pique N."/>
            <person name="Aquilini E."/>
            <person name="Alioto T."/>
            <person name="Minana-Galbis D."/>
            <person name="Tomas J.M."/>
        </authorList>
    </citation>
    <scope>NUCLEOTIDE SEQUENCE [LARGE SCALE GENOMIC DNA]</scope>
    <source>
        <strain evidence="3 4">302-73</strain>
    </source>
</reference>
<proteinExistence type="inferred from homology"/>
<gene>
    <name evidence="1" type="primary">gltS</name>
    <name evidence="3" type="ORF">PLESHI_01282</name>
</gene>
<keyword evidence="1" id="KW-0739">Sodium transport</keyword>
<comment type="similarity">
    <text evidence="1">Belongs to the glutamate:Na(+) symporter (ESS) (TC 2.A.27) family.</text>
</comment>
<feature type="transmembrane region" description="Helical" evidence="1">
    <location>
        <begin position="68"/>
        <end position="89"/>
    </location>
</feature>
<dbReference type="GO" id="GO:0015813">
    <property type="term" value="P:L-glutamate transmembrane transport"/>
    <property type="evidence" value="ECO:0007669"/>
    <property type="project" value="UniProtKB-UniRule"/>
</dbReference>
<feature type="transmembrane region" description="Helical" evidence="1">
    <location>
        <begin position="300"/>
        <end position="322"/>
    </location>
</feature>
<keyword evidence="1" id="KW-0029">Amino-acid transport</keyword>
<dbReference type="GO" id="GO:0015501">
    <property type="term" value="F:glutamate:sodium symporter activity"/>
    <property type="evidence" value="ECO:0007669"/>
    <property type="project" value="UniProtKB-UniRule"/>
</dbReference>
<keyword evidence="1" id="KW-1003">Cell membrane</keyword>
<protein>
    <recommendedName>
        <fullName evidence="1 2">Sodium/glutamate symporter</fullName>
    </recommendedName>
</protein>
<comment type="subcellular location">
    <subcellularLocation>
        <location evidence="1">Cell inner membrane</location>
        <topology evidence="1">Multi-pass membrane protein</topology>
    </subcellularLocation>
</comment>
<name>R8AUU5_PLESH</name>
<keyword evidence="1" id="KW-0812">Transmembrane</keyword>
<dbReference type="Proteomes" id="UP000014012">
    <property type="component" value="Unassembled WGS sequence"/>
</dbReference>
<dbReference type="AlphaFoldDB" id="R8AUU5"/>
<feature type="transmembrane region" description="Helical" evidence="1">
    <location>
        <begin position="6"/>
        <end position="25"/>
    </location>
</feature>
<accession>R8AUU5</accession>
<comment type="function">
    <text evidence="1">Catalyzes the sodium-dependent transport of glutamate.</text>
</comment>
<dbReference type="RefSeq" id="WP_010861896.1">
    <property type="nucleotide sequence ID" value="NZ_KB944507.1"/>
</dbReference>
<dbReference type="EMBL" id="AQQO01000021">
    <property type="protein sequence ID" value="EON90119.1"/>
    <property type="molecule type" value="Genomic_DNA"/>
</dbReference>
<dbReference type="PANTHER" id="PTHR36178:SF1">
    <property type="entry name" value="SODIUM_GLUTAMATE SYMPORTER"/>
    <property type="match status" value="1"/>
</dbReference>
<feature type="transmembrane region" description="Helical" evidence="1">
    <location>
        <begin position="369"/>
        <end position="396"/>
    </location>
</feature>
<keyword evidence="1" id="KW-0406">Ion transport</keyword>
<dbReference type="NCBIfam" id="TIGR00210">
    <property type="entry name" value="gltS"/>
    <property type="match status" value="1"/>
</dbReference>
<dbReference type="STRING" id="703.SAMEA2665130_01164"/>
<keyword evidence="1" id="KW-0472">Membrane</keyword>
<dbReference type="OrthoDB" id="4921038at2"/>
<dbReference type="PATRIC" id="fig|1315976.3.peg.232"/>
<organism evidence="3 4">
    <name type="scientific">Plesiomonas shigelloides 302-73</name>
    <dbReference type="NCBI Taxonomy" id="1315976"/>
    <lineage>
        <taxon>Bacteria</taxon>
        <taxon>Pseudomonadati</taxon>
        <taxon>Pseudomonadota</taxon>
        <taxon>Gammaproteobacteria</taxon>
        <taxon>Enterobacterales</taxon>
        <taxon>Enterobacteriaceae</taxon>
        <taxon>Plesiomonas</taxon>
    </lineage>
</organism>
<feature type="transmembrane region" description="Helical" evidence="1">
    <location>
        <begin position="224"/>
        <end position="249"/>
    </location>
</feature>
<feature type="transmembrane region" description="Helical" evidence="1">
    <location>
        <begin position="158"/>
        <end position="178"/>
    </location>
</feature>
<keyword evidence="1" id="KW-0813">Transport</keyword>
<evidence type="ECO:0000256" key="2">
    <source>
        <dbReference type="NCBIfam" id="TIGR00210"/>
    </source>
</evidence>
<dbReference type="HOGENOM" id="CLU_040907_0_0_6"/>
<evidence type="ECO:0000313" key="4">
    <source>
        <dbReference type="Proteomes" id="UP000014012"/>
    </source>
</evidence>
<comment type="caution">
    <text evidence="1">Lacks conserved residue(s) required for the propagation of feature annotation.</text>
</comment>
<keyword evidence="1" id="KW-0997">Cell inner membrane</keyword>
<comment type="caution">
    <text evidence="3">The sequence shown here is derived from an EMBL/GenBank/DDBJ whole genome shotgun (WGS) entry which is preliminary data.</text>
</comment>
<keyword evidence="4" id="KW-1185">Reference proteome</keyword>
<keyword evidence="1" id="KW-1133">Transmembrane helix</keyword>
<keyword evidence="1" id="KW-0769">Symport</keyword>
<dbReference type="PANTHER" id="PTHR36178">
    <property type="entry name" value="SLR0625 PROTEIN"/>
    <property type="match status" value="1"/>
</dbReference>
<dbReference type="InterPro" id="IPR004445">
    <property type="entry name" value="GltS"/>
</dbReference>
<feature type="transmembrane region" description="Helical" evidence="1">
    <location>
        <begin position="96"/>
        <end position="121"/>
    </location>
</feature>